<keyword evidence="11" id="KW-0413">Isomerase</keyword>
<name>A0A5R9F8Q9_9BACL</name>
<feature type="domain" description="Alpha-D-phosphohexomutase alpha/beta/alpha" evidence="17">
    <location>
        <begin position="43"/>
        <end position="182"/>
    </location>
</feature>
<evidence type="ECO:0000256" key="1">
    <source>
        <dbReference type="ARBA" id="ARBA00000443"/>
    </source>
</evidence>
<evidence type="ECO:0000256" key="13">
    <source>
        <dbReference type="ARBA" id="ARBA00041398"/>
    </source>
</evidence>
<dbReference type="GO" id="GO:0004614">
    <property type="term" value="F:phosphoglucomutase activity"/>
    <property type="evidence" value="ECO:0007669"/>
    <property type="project" value="UniProtKB-EC"/>
</dbReference>
<evidence type="ECO:0000256" key="7">
    <source>
        <dbReference type="ARBA" id="ARBA00022526"/>
    </source>
</evidence>
<dbReference type="GO" id="GO:0008973">
    <property type="term" value="F:phosphopentomutase activity"/>
    <property type="evidence" value="ECO:0007669"/>
    <property type="project" value="TreeGrafter"/>
</dbReference>
<dbReference type="Pfam" id="PF02878">
    <property type="entry name" value="PGM_PMM_I"/>
    <property type="match status" value="1"/>
</dbReference>
<dbReference type="CDD" id="cd05799">
    <property type="entry name" value="PGM2"/>
    <property type="match status" value="1"/>
</dbReference>
<keyword evidence="21" id="KW-1185">Reference proteome</keyword>
<dbReference type="Pfam" id="PF02879">
    <property type="entry name" value="PGM_PMM_II"/>
    <property type="match status" value="1"/>
</dbReference>
<proteinExistence type="inferred from homology"/>
<keyword evidence="7" id="KW-0313">Glucose metabolism</keyword>
<evidence type="ECO:0000256" key="14">
    <source>
        <dbReference type="ARBA" id="ARBA00041467"/>
    </source>
</evidence>
<protein>
    <recommendedName>
        <fullName evidence="12">Phosphoglucomutase</fullName>
        <ecNumber evidence="6">5.4.2.2</ecNumber>
    </recommendedName>
    <alternativeName>
        <fullName evidence="14">Alpha-phosphoglucomutase</fullName>
    </alternativeName>
    <alternativeName>
        <fullName evidence="13">Glucose phosphomutase</fullName>
    </alternativeName>
</protein>
<feature type="domain" description="Alpha-D-phosphohexomutase alpha/beta/alpha" evidence="18">
    <location>
        <begin position="210"/>
        <end position="316"/>
    </location>
</feature>
<dbReference type="PANTHER" id="PTHR45745:SF1">
    <property type="entry name" value="PHOSPHOGLUCOMUTASE 2B-RELATED"/>
    <property type="match status" value="1"/>
</dbReference>
<dbReference type="AlphaFoldDB" id="A0A5R9F8Q9"/>
<evidence type="ECO:0000256" key="4">
    <source>
        <dbReference type="ARBA" id="ARBA00005189"/>
    </source>
</evidence>
<dbReference type="InterPro" id="IPR016055">
    <property type="entry name" value="A-D-PHexomutase_a/b/a-I/II/III"/>
</dbReference>
<dbReference type="EMBL" id="SWLG01000004">
    <property type="protein sequence ID" value="TLS38008.1"/>
    <property type="molecule type" value="Genomic_DNA"/>
</dbReference>
<dbReference type="Gene3D" id="3.30.310.50">
    <property type="entry name" value="Alpha-D-phosphohexomutase, C-terminal domain"/>
    <property type="match status" value="1"/>
</dbReference>
<dbReference type="GO" id="GO:0000287">
    <property type="term" value="F:magnesium ion binding"/>
    <property type="evidence" value="ECO:0007669"/>
    <property type="project" value="InterPro"/>
</dbReference>
<dbReference type="InterPro" id="IPR005841">
    <property type="entry name" value="Alpha-D-phosphohexomutase_SF"/>
</dbReference>
<comment type="cofactor">
    <cofactor evidence="2">
        <name>Mg(2+)</name>
        <dbReference type="ChEBI" id="CHEBI:18420"/>
    </cofactor>
</comment>
<dbReference type="InterPro" id="IPR005846">
    <property type="entry name" value="A-D-PHexomutase_a/b/a-III"/>
</dbReference>
<comment type="pathway">
    <text evidence="3">Glycolipid metabolism; diglucosyl-diacylglycerol biosynthesis.</text>
</comment>
<dbReference type="InterPro" id="IPR005845">
    <property type="entry name" value="A-D-PHexomutase_a/b/a-II"/>
</dbReference>
<dbReference type="Pfam" id="PF00408">
    <property type="entry name" value="PGM_PMM_IV"/>
    <property type="match status" value="1"/>
</dbReference>
<dbReference type="InterPro" id="IPR005843">
    <property type="entry name" value="A-D-PHexomutase_C"/>
</dbReference>
<evidence type="ECO:0000259" key="19">
    <source>
        <dbReference type="Pfam" id="PF02880"/>
    </source>
</evidence>
<gene>
    <name evidence="20" type="ORF">FCL54_05530</name>
</gene>
<evidence type="ECO:0000313" key="20">
    <source>
        <dbReference type="EMBL" id="TLS38008.1"/>
    </source>
</evidence>
<feature type="domain" description="Alpha-D-phosphohexomutase C-terminal" evidence="16">
    <location>
        <begin position="506"/>
        <end position="552"/>
    </location>
</feature>
<comment type="similarity">
    <text evidence="5 15">Belongs to the phosphohexose mutase family.</text>
</comment>
<dbReference type="Gene3D" id="3.40.120.10">
    <property type="entry name" value="Alpha-D-Glucose-1,6-Bisphosphate, subunit A, domain 3"/>
    <property type="match status" value="3"/>
</dbReference>
<dbReference type="InterPro" id="IPR036900">
    <property type="entry name" value="A-D-PHexomutase_C_sf"/>
</dbReference>
<evidence type="ECO:0000259" key="16">
    <source>
        <dbReference type="Pfam" id="PF00408"/>
    </source>
</evidence>
<evidence type="ECO:0000256" key="12">
    <source>
        <dbReference type="ARBA" id="ARBA00039995"/>
    </source>
</evidence>
<evidence type="ECO:0000259" key="18">
    <source>
        <dbReference type="Pfam" id="PF02879"/>
    </source>
</evidence>
<evidence type="ECO:0000256" key="5">
    <source>
        <dbReference type="ARBA" id="ARBA00010231"/>
    </source>
</evidence>
<keyword evidence="10 15" id="KW-0460">Magnesium</keyword>
<dbReference type="GO" id="GO:0006166">
    <property type="term" value="P:purine ribonucleoside salvage"/>
    <property type="evidence" value="ECO:0007669"/>
    <property type="project" value="TreeGrafter"/>
</dbReference>
<comment type="pathway">
    <text evidence="4">Lipid metabolism.</text>
</comment>
<dbReference type="RefSeq" id="WP_138124050.1">
    <property type="nucleotide sequence ID" value="NZ_SWLG01000004.1"/>
</dbReference>
<evidence type="ECO:0000256" key="15">
    <source>
        <dbReference type="RuleBase" id="RU004326"/>
    </source>
</evidence>
<evidence type="ECO:0000256" key="11">
    <source>
        <dbReference type="ARBA" id="ARBA00023235"/>
    </source>
</evidence>
<evidence type="ECO:0000259" key="17">
    <source>
        <dbReference type="Pfam" id="PF02878"/>
    </source>
</evidence>
<evidence type="ECO:0000256" key="10">
    <source>
        <dbReference type="ARBA" id="ARBA00022842"/>
    </source>
</evidence>
<accession>A0A5R9F8Q9</accession>
<reference evidence="20 21" key="1">
    <citation type="submission" date="2019-04" db="EMBL/GenBank/DDBJ databases">
        <title>Bacillus caeni sp. nov., a bacterium isolated from mangrove sediment.</title>
        <authorList>
            <person name="Huang H."/>
            <person name="Mo K."/>
            <person name="Hu Y."/>
        </authorList>
    </citation>
    <scope>NUCLEOTIDE SEQUENCE [LARGE SCALE GENOMIC DNA]</scope>
    <source>
        <strain evidence="20 21">HB172195</strain>
    </source>
</reference>
<dbReference type="EC" id="5.4.2.2" evidence="6"/>
<feature type="domain" description="Alpha-D-phosphohexomutase alpha/beta/alpha" evidence="19">
    <location>
        <begin position="327"/>
        <end position="450"/>
    </location>
</feature>
<evidence type="ECO:0000256" key="3">
    <source>
        <dbReference type="ARBA" id="ARBA00005164"/>
    </source>
</evidence>
<organism evidence="20 21">
    <name type="scientific">Exobacillus caeni</name>
    <dbReference type="NCBI Taxonomy" id="2574798"/>
    <lineage>
        <taxon>Bacteria</taxon>
        <taxon>Bacillati</taxon>
        <taxon>Bacillota</taxon>
        <taxon>Bacilli</taxon>
        <taxon>Bacillales</taxon>
        <taxon>Guptibacillaceae</taxon>
        <taxon>Exobacillus</taxon>
    </lineage>
</organism>
<dbReference type="PROSITE" id="PS00710">
    <property type="entry name" value="PGM_PMM"/>
    <property type="match status" value="1"/>
</dbReference>
<evidence type="ECO:0000313" key="21">
    <source>
        <dbReference type="Proteomes" id="UP000308230"/>
    </source>
</evidence>
<dbReference type="InterPro" id="IPR005844">
    <property type="entry name" value="A-D-PHexomutase_a/b/a-I"/>
</dbReference>
<keyword evidence="7" id="KW-0119">Carbohydrate metabolism</keyword>
<dbReference type="SUPFAM" id="SSF55957">
    <property type="entry name" value="Phosphoglucomutase, C-terminal domain"/>
    <property type="match status" value="1"/>
</dbReference>
<dbReference type="PANTHER" id="PTHR45745">
    <property type="entry name" value="PHOSPHOMANNOMUTASE 45A"/>
    <property type="match status" value="1"/>
</dbReference>
<dbReference type="GO" id="GO:0006006">
    <property type="term" value="P:glucose metabolic process"/>
    <property type="evidence" value="ECO:0007669"/>
    <property type="project" value="UniProtKB-KW"/>
</dbReference>
<comment type="catalytic activity">
    <reaction evidence="1">
        <text>alpha-D-glucose 1-phosphate = alpha-D-glucose 6-phosphate</text>
        <dbReference type="Rhea" id="RHEA:23536"/>
        <dbReference type="ChEBI" id="CHEBI:58225"/>
        <dbReference type="ChEBI" id="CHEBI:58601"/>
        <dbReference type="EC" id="5.4.2.2"/>
    </reaction>
</comment>
<sequence length="580" mass="64861">MDWREHYQRWMKAEELDQELRQQLEDLAGNERAMEDSFYKNLEFGTGGMRGEIGPGTNRMNRYTIRKASEGLARYIEQYGEEAKKRGVVIAYDSRHKSPEFALEAALTLANHKIQTYVFDGLRPTPELSFAVRYLKAFSGIVITASHNPPEYNGYKVYGSDGGQLPPKEAGEVISMVNEIQNELTIDVAPEKETKEAGLLKIIGKELDEAYLEKLKSLRVNKELLEKMGEELKIVFTPLHGTANVPVRDGLAAYGFENVTVVAEQEKPDPEFSTVSSPNPEEHAAFKLAIEYGQKQDADILLATDPDADRVGVAVKNDDGEYVVLTGNQTGALLLDYLITQKKDNGTLPANGVVLKTIVTSEIGRVIAEQNGLSCVDTLTGFKFIGEKIKQYEESGKHTFLFGYEESYGYLIGDFARDKDAVQACLLAAEVAAYYKSKGMTMYQGLMDVFEKYGFYQETLESLTLKGKQGAEQIEALLRKFREDPPEEVAGQKVTVNEDYKTSKRVFPKTNKTEEIELPVSNVLKYTLEDGSWFCLRPSGTEPKVKFYFGVNADSLSESQELLKKVKADVMGKINSVISK</sequence>
<keyword evidence="8" id="KW-0597">Phosphoprotein</keyword>
<dbReference type="PRINTS" id="PR00509">
    <property type="entry name" value="PGMPMM"/>
</dbReference>
<comment type="caution">
    <text evidence="20">The sequence shown here is derived from an EMBL/GenBank/DDBJ whole genome shotgun (WGS) entry which is preliminary data.</text>
</comment>
<dbReference type="Proteomes" id="UP000308230">
    <property type="component" value="Unassembled WGS sequence"/>
</dbReference>
<dbReference type="InterPro" id="IPR016066">
    <property type="entry name" value="A-D-PHexomutase_CS"/>
</dbReference>
<keyword evidence="9 15" id="KW-0479">Metal-binding</keyword>
<dbReference type="OrthoDB" id="9806956at2"/>
<evidence type="ECO:0000256" key="2">
    <source>
        <dbReference type="ARBA" id="ARBA00001946"/>
    </source>
</evidence>
<dbReference type="Pfam" id="PF02880">
    <property type="entry name" value="PGM_PMM_III"/>
    <property type="match status" value="1"/>
</dbReference>
<dbReference type="SUPFAM" id="SSF53738">
    <property type="entry name" value="Phosphoglucomutase, first 3 domains"/>
    <property type="match status" value="3"/>
</dbReference>
<evidence type="ECO:0000256" key="6">
    <source>
        <dbReference type="ARBA" id="ARBA00012728"/>
    </source>
</evidence>
<evidence type="ECO:0000256" key="9">
    <source>
        <dbReference type="ARBA" id="ARBA00022723"/>
    </source>
</evidence>
<evidence type="ECO:0000256" key="8">
    <source>
        <dbReference type="ARBA" id="ARBA00022553"/>
    </source>
</evidence>